<evidence type="ECO:0000256" key="1">
    <source>
        <dbReference type="SAM" id="SignalP"/>
    </source>
</evidence>
<proteinExistence type="predicted"/>
<feature type="signal peptide" evidence="1">
    <location>
        <begin position="1"/>
        <end position="22"/>
    </location>
</feature>
<gene>
    <name evidence="2" type="ORF">ACCI51_05130</name>
</gene>
<accession>A0ABV4NKS1</accession>
<reference evidence="2 3" key="1">
    <citation type="submission" date="2024-08" db="EMBL/GenBank/DDBJ databases">
        <authorList>
            <person name="Ishaq N."/>
        </authorList>
    </citation>
    <scope>NUCLEOTIDE SEQUENCE [LARGE SCALE GENOMIC DNA]</scope>
    <source>
        <strain evidence="2 3">JCM 30400</strain>
    </source>
</reference>
<name>A0ABV4NKS1_9GAMM</name>
<comment type="caution">
    <text evidence="2">The sequence shown here is derived from an EMBL/GenBank/DDBJ whole genome shotgun (WGS) entry which is preliminary data.</text>
</comment>
<dbReference type="EMBL" id="JBGMEL010000004">
    <property type="protein sequence ID" value="MFA0789920.1"/>
    <property type="molecule type" value="Genomic_DNA"/>
</dbReference>
<dbReference type="Proteomes" id="UP001569414">
    <property type="component" value="Unassembled WGS sequence"/>
</dbReference>
<evidence type="ECO:0000313" key="3">
    <source>
        <dbReference type="Proteomes" id="UP001569414"/>
    </source>
</evidence>
<keyword evidence="3" id="KW-1185">Reference proteome</keyword>
<dbReference type="RefSeq" id="WP_371842833.1">
    <property type="nucleotide sequence ID" value="NZ_JBGMEL010000004.1"/>
</dbReference>
<feature type="chain" id="PRO_5046673285" evidence="1">
    <location>
        <begin position="23"/>
        <end position="259"/>
    </location>
</feature>
<keyword evidence="1" id="KW-0732">Signal</keyword>
<protein>
    <submittedName>
        <fullName evidence="2">Uncharacterized protein</fullName>
    </submittedName>
</protein>
<sequence length="259" mass="27610">MKKITIFICVFIAQVVALPIGAETVSRVSPTEITVRAKAKDAKFIGSSIGGAMVIIRAADTGEILARGLTQGSTGDTGKIMQTPRERHVPIAEGAAKFTAKLDIREPVFLTVEVLAPYIKKQARVVAQTQTWLVPGKPITGEGLIVEIPGMVVGLLSPQTHLYTGLDKSPFEIRANVVMMCGCSLTAGGLWDGSKIEVTALIKKDGADFATIPLKIQDTMNTFSAPFATDLPGVYEILVYAYDAKTGNTGVDRGSFIVK</sequence>
<organism evidence="2 3">
    <name type="scientific">Microbulbifer echini</name>
    <dbReference type="NCBI Taxonomy" id="1529067"/>
    <lineage>
        <taxon>Bacteria</taxon>
        <taxon>Pseudomonadati</taxon>
        <taxon>Pseudomonadota</taxon>
        <taxon>Gammaproteobacteria</taxon>
        <taxon>Cellvibrionales</taxon>
        <taxon>Microbulbiferaceae</taxon>
        <taxon>Microbulbifer</taxon>
    </lineage>
</organism>
<evidence type="ECO:0000313" key="2">
    <source>
        <dbReference type="EMBL" id="MFA0789920.1"/>
    </source>
</evidence>